<feature type="transmembrane region" description="Helical" evidence="2">
    <location>
        <begin position="201"/>
        <end position="219"/>
    </location>
</feature>
<keyword evidence="3" id="KW-1185">Reference proteome</keyword>
<gene>
    <name evidence="4" type="primary">LOC108842125</name>
</gene>
<evidence type="ECO:0000256" key="1">
    <source>
        <dbReference type="SAM" id="MobiDB-lite"/>
    </source>
</evidence>
<accession>A0A6J0MD59</accession>
<proteinExistence type="predicted"/>
<dbReference type="PANTHER" id="PTHR35313">
    <property type="entry name" value="NO EXINE FORMATION 1"/>
    <property type="match status" value="1"/>
</dbReference>
<keyword evidence="2" id="KW-1133">Transmembrane helix</keyword>
<dbReference type="Proteomes" id="UP000504610">
    <property type="component" value="Chromosome 2"/>
</dbReference>
<evidence type="ECO:0000313" key="4">
    <source>
        <dbReference type="RefSeq" id="XP_018470450.1"/>
    </source>
</evidence>
<evidence type="ECO:0000313" key="3">
    <source>
        <dbReference type="Proteomes" id="UP000504610"/>
    </source>
</evidence>
<feature type="transmembrane region" description="Helical" evidence="2">
    <location>
        <begin position="671"/>
        <end position="688"/>
    </location>
</feature>
<feature type="transmembrane region" description="Helical" evidence="2">
    <location>
        <begin position="804"/>
        <end position="822"/>
    </location>
</feature>
<dbReference type="GeneID" id="108842125"/>
<dbReference type="AlphaFoldDB" id="A0A6J0MD59"/>
<feature type="transmembrane region" description="Helical" evidence="2">
    <location>
        <begin position="347"/>
        <end position="372"/>
    </location>
</feature>
<feature type="transmembrane region" description="Helical" evidence="2">
    <location>
        <begin position="61"/>
        <end position="94"/>
    </location>
</feature>
<feature type="transmembrane region" description="Helical" evidence="2">
    <location>
        <begin position="773"/>
        <end position="792"/>
    </location>
</feature>
<dbReference type="RefSeq" id="XP_018470450.1">
    <property type="nucleotide sequence ID" value="XM_018614948.2"/>
</dbReference>
<feature type="transmembrane region" description="Helical" evidence="2">
    <location>
        <begin position="422"/>
        <end position="441"/>
    </location>
</feature>
<feature type="transmembrane region" description="Helical" evidence="2">
    <location>
        <begin position="550"/>
        <end position="567"/>
    </location>
</feature>
<feature type="transmembrane region" description="Helical" evidence="2">
    <location>
        <begin position="267"/>
        <end position="294"/>
    </location>
</feature>
<feature type="transmembrane region" description="Helical" evidence="2">
    <location>
        <begin position="1087"/>
        <end position="1104"/>
    </location>
</feature>
<feature type="transmembrane region" description="Helical" evidence="2">
    <location>
        <begin position="724"/>
        <end position="743"/>
    </location>
</feature>
<feature type="transmembrane region" description="Helical" evidence="2">
    <location>
        <begin position="603"/>
        <end position="619"/>
    </location>
</feature>
<feature type="transmembrane region" description="Helical" evidence="2">
    <location>
        <begin position="133"/>
        <end position="152"/>
    </location>
</feature>
<feature type="transmembrane region" description="Helical" evidence="2">
    <location>
        <begin position="573"/>
        <end position="591"/>
    </location>
</feature>
<feature type="compositionally biased region" description="Low complexity" evidence="1">
    <location>
        <begin position="37"/>
        <end position="51"/>
    </location>
</feature>
<name>A0A6J0MD59_RAPSA</name>
<reference evidence="4" key="2">
    <citation type="submission" date="2025-08" db="UniProtKB">
        <authorList>
            <consortium name="RefSeq"/>
        </authorList>
    </citation>
    <scope>IDENTIFICATION</scope>
    <source>
        <tissue evidence="4">Leaf</tissue>
    </source>
</reference>
<feature type="transmembrane region" description="Helical" evidence="2">
    <location>
        <begin position="992"/>
        <end position="1012"/>
    </location>
</feature>
<feature type="transmembrane region" description="Helical" evidence="2">
    <location>
        <begin position="1032"/>
        <end position="1052"/>
    </location>
</feature>
<evidence type="ECO:0000256" key="2">
    <source>
        <dbReference type="SAM" id="Phobius"/>
    </source>
</evidence>
<feature type="region of interest" description="Disordered" evidence="1">
    <location>
        <begin position="1"/>
        <end position="51"/>
    </location>
</feature>
<feature type="transmembrane region" description="Helical" evidence="2">
    <location>
        <begin position="462"/>
        <end position="481"/>
    </location>
</feature>
<feature type="transmembrane region" description="Helical" evidence="2">
    <location>
        <begin position="639"/>
        <end position="659"/>
    </location>
</feature>
<protein>
    <submittedName>
        <fullName evidence="4">Uncharacterized protein LOC108842125</fullName>
    </submittedName>
</protein>
<keyword evidence="2" id="KW-0812">Transmembrane</keyword>
<dbReference type="OrthoDB" id="10046650at2759"/>
<feature type="transmembrane region" description="Helical" evidence="2">
    <location>
        <begin position="101"/>
        <end position="121"/>
    </location>
</feature>
<feature type="transmembrane region" description="Helical" evidence="2">
    <location>
        <begin position="862"/>
        <end position="880"/>
    </location>
</feature>
<feature type="transmembrane region" description="Helical" evidence="2">
    <location>
        <begin position="379"/>
        <end position="402"/>
    </location>
</feature>
<organism evidence="3 4">
    <name type="scientific">Raphanus sativus</name>
    <name type="common">Radish</name>
    <name type="synonym">Raphanus raphanistrum var. sativus</name>
    <dbReference type="NCBI Taxonomy" id="3726"/>
    <lineage>
        <taxon>Eukaryota</taxon>
        <taxon>Viridiplantae</taxon>
        <taxon>Streptophyta</taxon>
        <taxon>Embryophyta</taxon>
        <taxon>Tracheophyta</taxon>
        <taxon>Spermatophyta</taxon>
        <taxon>Magnoliopsida</taxon>
        <taxon>eudicotyledons</taxon>
        <taxon>Gunneridae</taxon>
        <taxon>Pentapetalae</taxon>
        <taxon>rosids</taxon>
        <taxon>malvids</taxon>
        <taxon>Brassicales</taxon>
        <taxon>Brassicaceae</taxon>
        <taxon>Brassiceae</taxon>
        <taxon>Raphanus</taxon>
    </lineage>
</organism>
<feature type="transmembrane region" description="Helical" evidence="2">
    <location>
        <begin position="173"/>
        <end position="195"/>
    </location>
</feature>
<keyword evidence="2" id="KW-0472">Membrane</keyword>
<feature type="transmembrane region" description="Helical" evidence="2">
    <location>
        <begin position="520"/>
        <end position="538"/>
    </location>
</feature>
<dbReference type="KEGG" id="rsz:108842125"/>
<sequence>MMPPELQPRLFRPHITSPSGEPSPNYPPHMTRNFTDRSNATSRSNNSSRFSPSSFAYNARVAIALVPCAAFLLDLGGAPVVATLTIGLLISYIVDSLSVKFGAFLGIWMSLLAAQISFFFSSPIFSSFDSLPLAFLAAFLCAETTFLVGCWSSLQFKWLQLENPSIVVALERLLFACVPFTASSLFAWATISAVGMSNSSYYFLAFACVFYWIFAIPRVSSFKAKQEAKYHGGEAPDDSFILGPLESCFLSLNLMFMPLLFHVASHYSVVFASAASVSDLLLLFFVPFLFQLYASTRGGLWWVTKDSHQLQSIRVVNGAIAVVVIVICLEVRVVFRSFGKYIQVPPPLNYLLVTTTLLGGAAGAGASVLGMISSGLSSAVFTALAVVVSAAGAIVVGFPILFTPLPAVAGLYFARFFTKKSVPSYFAFVALGSLMVIWFVMHNYWDLNIWLAGMFLKSFCKLIVANIIIAMVIPGLVLLPSKFHFLTEAGMVAHALLLCYIEDRFFNYSSIYYYGMEDDVMYPSYMVILTTLIGLAVVRRLFADRRIGSKAVWILTCLYSAKLAMLFLSSKSIVWVSAALLLAVSPPLLLYKEKSKSASKMKPWQGYAHAAVVAISVWFCRETIFDALQWWNGRPPSDGLLLGFCIVLIGLACIPIVALHFSHVLSAKRSLVLVVATGCMFILMQPPMPMTWSYHSEMIKAARQSADDISIYGFMASKPTWPSWLLIVSLLLILAAATSLIPIKYVVELRAFYSVVMGLALGVYISAEFFLQAAVLHVLIIVTMVCASVFVIFTHFPSASSTKLLPWVFALLVALFPVTYLLEGQVRIKTLSDNVAWGWDAGEEDKKVTTLLAIEGARTSLLGLYAAIFMLIALLIKFELTSLLREKVSESSGQSKTQGGARGMFPTRMRLMQQRRATSIQSFAIEKMSEDGAAWMPAVGNVATIVCFAICLILNIHISGGSSQAIFFLAPILLLLNQDSDLLSGFGDKQRYFPVILAISTYLALSSLYTIWEEVWFGGNTGWGIEIGGREWFFAVKNLALLILTAPGHIIFNRYVWSYTSKQSDASPMLTLPLSFAAVVITDVFQVRLLGVLGIVYSVAQYVISRQQYMKGLRYI</sequence>
<feature type="transmembrane region" description="Helical" evidence="2">
    <location>
        <begin position="750"/>
        <end position="767"/>
    </location>
</feature>
<reference evidence="3" key="1">
    <citation type="journal article" date="2019" name="Database">
        <title>The radish genome database (RadishGD): an integrated information resource for radish genomics.</title>
        <authorList>
            <person name="Yu H.J."/>
            <person name="Baek S."/>
            <person name="Lee Y.J."/>
            <person name="Cho A."/>
            <person name="Mun J.H."/>
        </authorList>
    </citation>
    <scope>NUCLEOTIDE SEQUENCE [LARGE SCALE GENOMIC DNA]</scope>
    <source>
        <strain evidence="3">cv. WK10039</strain>
    </source>
</reference>
<feature type="transmembrane region" description="Helical" evidence="2">
    <location>
        <begin position="240"/>
        <end position="261"/>
    </location>
</feature>
<feature type="transmembrane region" description="Helical" evidence="2">
    <location>
        <begin position="934"/>
        <end position="956"/>
    </location>
</feature>
<dbReference type="PANTHER" id="PTHR35313:SF1">
    <property type="entry name" value="NO EXINE FORMATION 1"/>
    <property type="match status" value="1"/>
</dbReference>
<feature type="transmembrane region" description="Helical" evidence="2">
    <location>
        <begin position="315"/>
        <end position="335"/>
    </location>
</feature>